<keyword evidence="1" id="KW-1133">Transmembrane helix</keyword>
<organism evidence="2 3">
    <name type="scientific">Achaetomium macrosporum</name>
    <dbReference type="NCBI Taxonomy" id="79813"/>
    <lineage>
        <taxon>Eukaryota</taxon>
        <taxon>Fungi</taxon>
        <taxon>Dikarya</taxon>
        <taxon>Ascomycota</taxon>
        <taxon>Pezizomycotina</taxon>
        <taxon>Sordariomycetes</taxon>
        <taxon>Sordariomycetidae</taxon>
        <taxon>Sordariales</taxon>
        <taxon>Chaetomiaceae</taxon>
        <taxon>Achaetomium</taxon>
    </lineage>
</organism>
<comment type="caution">
    <text evidence="2">The sequence shown here is derived from an EMBL/GenBank/DDBJ whole genome shotgun (WGS) entry which is preliminary data.</text>
</comment>
<dbReference type="Proteomes" id="UP001303760">
    <property type="component" value="Unassembled WGS sequence"/>
</dbReference>
<evidence type="ECO:0000313" key="3">
    <source>
        <dbReference type="Proteomes" id="UP001303760"/>
    </source>
</evidence>
<feature type="transmembrane region" description="Helical" evidence="1">
    <location>
        <begin position="12"/>
        <end position="29"/>
    </location>
</feature>
<dbReference type="AlphaFoldDB" id="A0AAN7CBQ4"/>
<reference evidence="2" key="1">
    <citation type="journal article" date="2023" name="Mol. Phylogenet. Evol.">
        <title>Genome-scale phylogeny and comparative genomics of the fungal order Sordariales.</title>
        <authorList>
            <person name="Hensen N."/>
            <person name="Bonometti L."/>
            <person name="Westerberg I."/>
            <person name="Brannstrom I.O."/>
            <person name="Guillou S."/>
            <person name="Cros-Aarteil S."/>
            <person name="Calhoun S."/>
            <person name="Haridas S."/>
            <person name="Kuo A."/>
            <person name="Mondo S."/>
            <person name="Pangilinan J."/>
            <person name="Riley R."/>
            <person name="LaButti K."/>
            <person name="Andreopoulos B."/>
            <person name="Lipzen A."/>
            <person name="Chen C."/>
            <person name="Yan M."/>
            <person name="Daum C."/>
            <person name="Ng V."/>
            <person name="Clum A."/>
            <person name="Steindorff A."/>
            <person name="Ohm R.A."/>
            <person name="Martin F."/>
            <person name="Silar P."/>
            <person name="Natvig D.O."/>
            <person name="Lalanne C."/>
            <person name="Gautier V."/>
            <person name="Ament-Velasquez S.L."/>
            <person name="Kruys A."/>
            <person name="Hutchinson M.I."/>
            <person name="Powell A.J."/>
            <person name="Barry K."/>
            <person name="Miller A.N."/>
            <person name="Grigoriev I.V."/>
            <person name="Debuchy R."/>
            <person name="Gladieux P."/>
            <person name="Hiltunen Thoren M."/>
            <person name="Johannesson H."/>
        </authorList>
    </citation>
    <scope>NUCLEOTIDE SEQUENCE</scope>
    <source>
        <strain evidence="2">CBS 532.94</strain>
    </source>
</reference>
<keyword evidence="1" id="KW-0812">Transmembrane</keyword>
<protein>
    <submittedName>
        <fullName evidence="2">Uncharacterized protein</fullName>
    </submittedName>
</protein>
<accession>A0AAN7CBQ4</accession>
<keyword evidence="3" id="KW-1185">Reference proteome</keyword>
<name>A0AAN7CBQ4_9PEZI</name>
<sequence>MSLNMIQGQSRLAYAVVSIGVISGAAFLGKRKLDRTCPRVPVSALPKHSAARTLIQNTGEPTGEPAWGLKRSTLLSSWLGNNDDKTRWISSFAALQVEVPVASLARYGALCSSKDDGTNERDNTDTFRLMQGLVAAFLDALREGPEGWLLDRDVPPLSFTPGSHLFGDKSGLGAFVLYTWASAARGKYPQHLALPEDIPQPVSEFPSVREVIHGDDPTDAAGTVMYWSVPDGTIRVADKVASYGLPWRPMQGGFQEFIVEKVSDKMARVTYTSVECSNFHPGQQPARDFKRMPWLGYELHVLYAQYLLYSTVRRLKVQARRLEEQHAVLAAGVQGAGC</sequence>
<evidence type="ECO:0000313" key="2">
    <source>
        <dbReference type="EMBL" id="KAK4238432.1"/>
    </source>
</evidence>
<reference evidence="2" key="2">
    <citation type="submission" date="2023-05" db="EMBL/GenBank/DDBJ databases">
        <authorList>
            <consortium name="Lawrence Berkeley National Laboratory"/>
            <person name="Steindorff A."/>
            <person name="Hensen N."/>
            <person name="Bonometti L."/>
            <person name="Westerberg I."/>
            <person name="Brannstrom I.O."/>
            <person name="Guillou S."/>
            <person name="Cros-Aarteil S."/>
            <person name="Calhoun S."/>
            <person name="Haridas S."/>
            <person name="Kuo A."/>
            <person name="Mondo S."/>
            <person name="Pangilinan J."/>
            <person name="Riley R."/>
            <person name="Labutti K."/>
            <person name="Andreopoulos B."/>
            <person name="Lipzen A."/>
            <person name="Chen C."/>
            <person name="Yanf M."/>
            <person name="Daum C."/>
            <person name="Ng V."/>
            <person name="Clum A."/>
            <person name="Ohm R."/>
            <person name="Martin F."/>
            <person name="Silar P."/>
            <person name="Natvig D."/>
            <person name="Lalanne C."/>
            <person name="Gautier V."/>
            <person name="Ament-Velasquez S.L."/>
            <person name="Kruys A."/>
            <person name="Hutchinson M.I."/>
            <person name="Powell A.J."/>
            <person name="Barry K."/>
            <person name="Miller A.N."/>
            <person name="Grigoriev I.V."/>
            <person name="Debuchy R."/>
            <person name="Gladieux P."/>
            <person name="Thoren M.H."/>
            <person name="Johannesson H."/>
        </authorList>
    </citation>
    <scope>NUCLEOTIDE SEQUENCE</scope>
    <source>
        <strain evidence="2">CBS 532.94</strain>
    </source>
</reference>
<proteinExistence type="predicted"/>
<dbReference type="EMBL" id="MU860096">
    <property type="protein sequence ID" value="KAK4238432.1"/>
    <property type="molecule type" value="Genomic_DNA"/>
</dbReference>
<evidence type="ECO:0000256" key="1">
    <source>
        <dbReference type="SAM" id="Phobius"/>
    </source>
</evidence>
<keyword evidence="1" id="KW-0472">Membrane</keyword>
<gene>
    <name evidence="2" type="ORF">C8A03DRAFT_15102</name>
</gene>